<dbReference type="SUPFAM" id="SSF55729">
    <property type="entry name" value="Acyl-CoA N-acyltransferases (Nat)"/>
    <property type="match status" value="1"/>
</dbReference>
<sequence>MTDDGLRAEPLTEAHRELLKSACAEDLDIWKIYSINFGPEEFDATFDLMRAMGWVGFALFDGDEFVGIGNFLNIDEPRGVLEIRGTYYRPRFRGTGINRRVKDMMLRRAFDAGYRRVEFRVDARNARSQAAMTRLGAVREGVLRADRVTWTGHVRDTVLFSILTDEWR</sequence>
<evidence type="ECO:0000313" key="3">
    <source>
        <dbReference type="Proteomes" id="UP000285023"/>
    </source>
</evidence>
<dbReference type="RefSeq" id="WP_119533174.1">
    <property type="nucleotide sequence ID" value="NZ_QXTF01000002.1"/>
</dbReference>
<dbReference type="InterPro" id="IPR016181">
    <property type="entry name" value="Acyl_CoA_acyltransferase"/>
</dbReference>
<dbReference type="Pfam" id="PF13302">
    <property type="entry name" value="Acetyltransf_3"/>
    <property type="match status" value="1"/>
</dbReference>
<name>A0A418PZW5_9SPHN</name>
<evidence type="ECO:0000259" key="1">
    <source>
        <dbReference type="PROSITE" id="PS51186"/>
    </source>
</evidence>
<dbReference type="GO" id="GO:0016747">
    <property type="term" value="F:acyltransferase activity, transferring groups other than amino-acyl groups"/>
    <property type="evidence" value="ECO:0007669"/>
    <property type="project" value="InterPro"/>
</dbReference>
<dbReference type="AlphaFoldDB" id="A0A418PZW5"/>
<evidence type="ECO:0000313" key="2">
    <source>
        <dbReference type="EMBL" id="RIX29285.1"/>
    </source>
</evidence>
<accession>A0A418PZW5</accession>
<feature type="domain" description="N-acetyltransferase" evidence="1">
    <location>
        <begin position="6"/>
        <end position="161"/>
    </location>
</feature>
<dbReference type="EMBL" id="QXTF01000002">
    <property type="protein sequence ID" value="RIX29285.1"/>
    <property type="molecule type" value="Genomic_DNA"/>
</dbReference>
<dbReference type="OrthoDB" id="5295305at2"/>
<keyword evidence="3" id="KW-1185">Reference proteome</keyword>
<dbReference type="InterPro" id="IPR000182">
    <property type="entry name" value="GNAT_dom"/>
</dbReference>
<keyword evidence="2" id="KW-0808">Transferase</keyword>
<proteinExistence type="predicted"/>
<dbReference type="Proteomes" id="UP000285023">
    <property type="component" value="Unassembled WGS sequence"/>
</dbReference>
<organism evidence="2 3">
    <name type="scientific">Sphingomonas edaphi</name>
    <dbReference type="NCBI Taxonomy" id="2315689"/>
    <lineage>
        <taxon>Bacteria</taxon>
        <taxon>Pseudomonadati</taxon>
        <taxon>Pseudomonadota</taxon>
        <taxon>Alphaproteobacteria</taxon>
        <taxon>Sphingomonadales</taxon>
        <taxon>Sphingomonadaceae</taxon>
        <taxon>Sphingomonas</taxon>
    </lineage>
</organism>
<reference evidence="2 3" key="1">
    <citation type="submission" date="2018-09" db="EMBL/GenBank/DDBJ databases">
        <title>Sphingomonas sp. DAC4.</title>
        <authorList>
            <person name="Seo T."/>
        </authorList>
    </citation>
    <scope>NUCLEOTIDE SEQUENCE [LARGE SCALE GENOMIC DNA]</scope>
    <source>
        <strain evidence="2 3">DAC4</strain>
    </source>
</reference>
<dbReference type="PROSITE" id="PS51186">
    <property type="entry name" value="GNAT"/>
    <property type="match status" value="1"/>
</dbReference>
<dbReference type="Gene3D" id="3.40.630.30">
    <property type="match status" value="1"/>
</dbReference>
<comment type="caution">
    <text evidence="2">The sequence shown here is derived from an EMBL/GenBank/DDBJ whole genome shotgun (WGS) entry which is preliminary data.</text>
</comment>
<dbReference type="PANTHER" id="PTHR43610:SF1">
    <property type="entry name" value="N-ACETYLTRANSFERASE DOMAIN-CONTAINING PROTEIN"/>
    <property type="match status" value="1"/>
</dbReference>
<dbReference type="PANTHER" id="PTHR43610">
    <property type="entry name" value="BLL6696 PROTEIN"/>
    <property type="match status" value="1"/>
</dbReference>
<gene>
    <name evidence="2" type="ORF">D3M59_08280</name>
</gene>
<protein>
    <submittedName>
        <fullName evidence="2">N-acetyltransferase</fullName>
    </submittedName>
</protein>